<dbReference type="Proteomes" id="UP000056090">
    <property type="component" value="Chromosome"/>
</dbReference>
<name>A0A075P221_9ALTE</name>
<dbReference type="GeneID" id="78255290"/>
<accession>A0A075P221</accession>
<dbReference type="AlphaFoldDB" id="A0A075P221"/>
<evidence type="ECO:0000313" key="2">
    <source>
        <dbReference type="Proteomes" id="UP000056090"/>
    </source>
</evidence>
<keyword evidence="2" id="KW-1185">Reference proteome</keyword>
<dbReference type="RefSeq" id="WP_044057176.1">
    <property type="nucleotide sequence ID" value="NZ_CBCSKJ010000001.1"/>
</dbReference>
<dbReference type="KEGG" id="aal:EP13_10270"/>
<sequence length="119" mass="13218">MTDNKAQTLLTDWAANLISPESSTSFYDKNVLALDSASYSKHAFRSDIPLYKGGTTLDVYRQCISCLLKDQLTELQLKAAFLYFTSSRNKYAQVARALNCNPETVTTAVDKAIRLVKGV</sequence>
<proteinExistence type="predicted"/>
<protein>
    <submittedName>
        <fullName evidence="1">Uncharacterized protein</fullName>
    </submittedName>
</protein>
<gene>
    <name evidence="1" type="ORF">EP13_10270</name>
</gene>
<reference evidence="1 2" key="1">
    <citation type="submission" date="2014-06" db="EMBL/GenBank/DDBJ databases">
        <title>Genomes of Alteromonas australica, a world apart.</title>
        <authorList>
            <person name="Gonzaga A."/>
            <person name="Lopez-Perez M."/>
            <person name="Rodriguez-Valera F."/>
        </authorList>
    </citation>
    <scope>NUCLEOTIDE SEQUENCE [LARGE SCALE GENOMIC DNA]</scope>
    <source>
        <strain evidence="1 2">H 17</strain>
    </source>
</reference>
<organism evidence="1 2">
    <name type="scientific">Alteromonas australica</name>
    <dbReference type="NCBI Taxonomy" id="589873"/>
    <lineage>
        <taxon>Bacteria</taxon>
        <taxon>Pseudomonadati</taxon>
        <taxon>Pseudomonadota</taxon>
        <taxon>Gammaproteobacteria</taxon>
        <taxon>Alteromonadales</taxon>
        <taxon>Alteromonadaceae</taxon>
        <taxon>Alteromonas/Salinimonas group</taxon>
        <taxon>Alteromonas</taxon>
    </lineage>
</organism>
<dbReference type="EMBL" id="CP008849">
    <property type="protein sequence ID" value="AIF99035.1"/>
    <property type="molecule type" value="Genomic_DNA"/>
</dbReference>
<evidence type="ECO:0000313" key="1">
    <source>
        <dbReference type="EMBL" id="AIF99035.1"/>
    </source>
</evidence>